<sequence>MQTQYRKSDIVDLENLQNTYEITNHDILNGYMPFHITSLQHYNPIYSCFFELNETNIQKTTLKHKYAIHDLQRVTDTETGELLSKSVFIKFSPLLDPVKYMIGKYDISNDAIRTLPTLSNNPHHKLADRNNASYIDCFFSFLSSQLLHKHGLVNAIDFYGSYLGIQEKYKMNISDDIEYLCTSRYFNENVGKLFKVSEEIPGNGNYCYGSRGNKQRLNIQGSLNAHNISLIDLDIEQLDIEEMDIEQLDPNTKQCTENAHISGLTAVGYLGNSVERSAKEFELNSAGVVYEKQCSHSSTLSSESSNDSSVNYSTEDENSEESGEHEESSTEDEDNDCEDDEYEEDSEPEDNMYSYMDNFPIQMICLEKCEGTIDQLFEEGELSKKEGAAAMMQIIMTLIAYQRAFSFTHNDLHTNNIMYVNTDAEFLYYKYNKKTYQVPTYGRIFKIIDFGRSIYRFCGKMFCSDSFAPGGDAATQYNFEPYMNDDKPRLDPNPSFDLCRLGCSIYDFLIEDETEADMDTFQKTIYRWCCDDNGKNILYKRDGEERYPNFKLYKMIARTVHNHCPQSQLDYPFFSQFALSPKEVKKVGKGTVVMDIDGIPSYM</sequence>
<evidence type="ECO:0008006" key="3">
    <source>
        <dbReference type="Google" id="ProtNLM"/>
    </source>
</evidence>
<organism evidence="2">
    <name type="scientific">viral metagenome</name>
    <dbReference type="NCBI Taxonomy" id="1070528"/>
    <lineage>
        <taxon>unclassified sequences</taxon>
        <taxon>metagenomes</taxon>
        <taxon>organismal metagenomes</taxon>
    </lineage>
</organism>
<dbReference type="SUPFAM" id="SSF56112">
    <property type="entry name" value="Protein kinase-like (PK-like)"/>
    <property type="match status" value="1"/>
</dbReference>
<dbReference type="Gene3D" id="1.10.510.10">
    <property type="entry name" value="Transferase(Phosphotransferase) domain 1"/>
    <property type="match status" value="1"/>
</dbReference>
<dbReference type="EMBL" id="MN740749">
    <property type="protein sequence ID" value="QHU09985.1"/>
    <property type="molecule type" value="Genomic_DNA"/>
</dbReference>
<evidence type="ECO:0000256" key="1">
    <source>
        <dbReference type="SAM" id="MobiDB-lite"/>
    </source>
</evidence>
<feature type="compositionally biased region" description="Acidic residues" evidence="1">
    <location>
        <begin position="314"/>
        <end position="350"/>
    </location>
</feature>
<reference evidence="2" key="1">
    <citation type="journal article" date="2020" name="Nature">
        <title>Giant virus diversity and host interactions through global metagenomics.</title>
        <authorList>
            <person name="Schulz F."/>
            <person name="Roux S."/>
            <person name="Paez-Espino D."/>
            <person name="Jungbluth S."/>
            <person name="Walsh D.A."/>
            <person name="Denef V.J."/>
            <person name="McMahon K.D."/>
            <person name="Konstantinidis K.T."/>
            <person name="Eloe-Fadrosh E.A."/>
            <person name="Kyrpides N.C."/>
            <person name="Woyke T."/>
        </authorList>
    </citation>
    <scope>NUCLEOTIDE SEQUENCE</scope>
    <source>
        <strain evidence="2">GVMAG-S-1101164-67</strain>
    </source>
</reference>
<feature type="region of interest" description="Disordered" evidence="1">
    <location>
        <begin position="295"/>
        <end position="353"/>
    </location>
</feature>
<accession>A0A6C0JW59</accession>
<protein>
    <recommendedName>
        <fullName evidence="3">Protein kinase domain-containing protein</fullName>
    </recommendedName>
</protein>
<feature type="compositionally biased region" description="Low complexity" evidence="1">
    <location>
        <begin position="295"/>
        <end position="313"/>
    </location>
</feature>
<name>A0A6C0JW59_9ZZZZ</name>
<dbReference type="InterPro" id="IPR011009">
    <property type="entry name" value="Kinase-like_dom_sf"/>
</dbReference>
<dbReference type="AlphaFoldDB" id="A0A6C0JW59"/>
<evidence type="ECO:0000313" key="2">
    <source>
        <dbReference type="EMBL" id="QHU09985.1"/>
    </source>
</evidence>
<proteinExistence type="predicted"/>